<keyword evidence="3" id="KW-0067">ATP-binding</keyword>
<evidence type="ECO:0000259" key="4">
    <source>
        <dbReference type="SMART" id="SM00382"/>
    </source>
</evidence>
<dbReference type="AlphaFoldDB" id="A0A1P8UGG7"/>
<dbReference type="GO" id="GO:0005524">
    <property type="term" value="F:ATP binding"/>
    <property type="evidence" value="ECO:0007669"/>
    <property type="project" value="UniProtKB-KW"/>
</dbReference>
<dbReference type="SMART" id="SM00382">
    <property type="entry name" value="AAA"/>
    <property type="match status" value="1"/>
</dbReference>
<dbReference type="SUPFAM" id="SSF52540">
    <property type="entry name" value="P-loop containing nucleoside triphosphate hydrolases"/>
    <property type="match status" value="1"/>
</dbReference>
<dbReference type="InterPro" id="IPR027417">
    <property type="entry name" value="P-loop_NTPase"/>
</dbReference>
<proteinExistence type="inferred from homology"/>
<dbReference type="InterPro" id="IPR028350">
    <property type="entry name" value="DNAC/IstB-like"/>
</dbReference>
<dbReference type="Pfam" id="PF01695">
    <property type="entry name" value="IstB_IS21"/>
    <property type="match status" value="1"/>
</dbReference>
<gene>
    <name evidence="5" type="ORF">BW247_07330</name>
</gene>
<dbReference type="KEGG" id="afy:BW247_07330"/>
<evidence type="ECO:0000313" key="5">
    <source>
        <dbReference type="EMBL" id="APZ42926.1"/>
    </source>
</evidence>
<protein>
    <submittedName>
        <fullName evidence="5">AAA family ATPase</fullName>
    </submittedName>
</protein>
<dbReference type="InterPro" id="IPR047661">
    <property type="entry name" value="IstB"/>
</dbReference>
<comment type="similarity">
    <text evidence="1">Belongs to the IS21/IS1162 putative ATP-binding protein family.</text>
</comment>
<dbReference type="PANTHER" id="PTHR30050:SF4">
    <property type="entry name" value="ATP-BINDING PROTEIN RV3427C IN INSERTION SEQUENCE-RELATED"/>
    <property type="match status" value="1"/>
</dbReference>
<sequence length="251" mass="28682">MLNHTTVHQLHSLKLAGMAEALAQQLDQPHAFELAFEERLALLIDREISHRDTRRLTRLLQLAKLRTPATIEDIDYRAGRGLKREVLSTLATGQWIKRRHNLTITGPTGCGKTYIACALGHQACRQGLSTRYFRLTRLLEDIRIAHGDGRYARLMKTLANTELLILDDFGIHKLSAAQRNDLMEVIEERHEKKSTLVASQLPVEHWHDVIGEATLADAILDRLLHRAHRITMTGDSMRKRQADLTDRDRKD</sequence>
<dbReference type="OrthoDB" id="9773429at2"/>
<organism evidence="5 6">
    <name type="scientific">Acidihalobacter ferrooxydans</name>
    <dbReference type="NCBI Taxonomy" id="1765967"/>
    <lineage>
        <taxon>Bacteria</taxon>
        <taxon>Pseudomonadati</taxon>
        <taxon>Pseudomonadota</taxon>
        <taxon>Gammaproteobacteria</taxon>
        <taxon>Chromatiales</taxon>
        <taxon>Ectothiorhodospiraceae</taxon>
        <taxon>Acidihalobacter</taxon>
    </lineage>
</organism>
<reference evidence="5 6" key="1">
    <citation type="submission" date="2017-01" db="EMBL/GenBank/DDBJ databases">
        <title>Draft sequence of Acidihalobacter ferrooxidans strain DSM 14175 (strain V8).</title>
        <authorList>
            <person name="Khaleque H.N."/>
            <person name="Ramsay J.P."/>
            <person name="Murphy R.J.T."/>
            <person name="Kaksonen A.H."/>
            <person name="Boxall N.J."/>
            <person name="Watkin E.L.J."/>
        </authorList>
    </citation>
    <scope>NUCLEOTIDE SEQUENCE [LARGE SCALE GENOMIC DNA]</scope>
    <source>
        <strain evidence="5 6">V8</strain>
    </source>
</reference>
<keyword evidence="6" id="KW-1185">Reference proteome</keyword>
<dbReference type="InterPro" id="IPR003593">
    <property type="entry name" value="AAA+_ATPase"/>
</dbReference>
<dbReference type="Gene3D" id="3.40.50.300">
    <property type="entry name" value="P-loop containing nucleotide triphosphate hydrolases"/>
    <property type="match status" value="1"/>
</dbReference>
<keyword evidence="2" id="KW-0547">Nucleotide-binding</keyword>
<evidence type="ECO:0000256" key="2">
    <source>
        <dbReference type="ARBA" id="ARBA00022741"/>
    </source>
</evidence>
<dbReference type="InterPro" id="IPR002611">
    <property type="entry name" value="IstB_ATP-bd"/>
</dbReference>
<dbReference type="GO" id="GO:0006260">
    <property type="term" value="P:DNA replication"/>
    <property type="evidence" value="ECO:0007669"/>
    <property type="project" value="TreeGrafter"/>
</dbReference>
<dbReference type="Proteomes" id="UP000243807">
    <property type="component" value="Chromosome"/>
</dbReference>
<accession>A0A1P8UGG7</accession>
<evidence type="ECO:0000256" key="1">
    <source>
        <dbReference type="ARBA" id="ARBA00008059"/>
    </source>
</evidence>
<dbReference type="NCBIfam" id="NF038214">
    <property type="entry name" value="IS21_help_AAA"/>
    <property type="match status" value="1"/>
</dbReference>
<feature type="domain" description="AAA+ ATPase" evidence="4">
    <location>
        <begin position="98"/>
        <end position="231"/>
    </location>
</feature>
<evidence type="ECO:0000313" key="6">
    <source>
        <dbReference type="Proteomes" id="UP000243807"/>
    </source>
</evidence>
<dbReference type="PANTHER" id="PTHR30050">
    <property type="entry name" value="CHROMOSOMAL REPLICATION INITIATOR PROTEIN DNAA"/>
    <property type="match status" value="1"/>
</dbReference>
<evidence type="ECO:0000256" key="3">
    <source>
        <dbReference type="ARBA" id="ARBA00022840"/>
    </source>
</evidence>
<dbReference type="RefSeq" id="WP_076836574.1">
    <property type="nucleotide sequence ID" value="NZ_CP019434.1"/>
</dbReference>
<dbReference type="PIRSF" id="PIRSF003073">
    <property type="entry name" value="DNAC_TnpB_IstB"/>
    <property type="match status" value="1"/>
</dbReference>
<dbReference type="CDD" id="cd00009">
    <property type="entry name" value="AAA"/>
    <property type="match status" value="1"/>
</dbReference>
<name>A0A1P8UGG7_9GAMM</name>
<dbReference type="STRING" id="1765967.BW247_07330"/>
<dbReference type="EMBL" id="CP019434">
    <property type="protein sequence ID" value="APZ42926.1"/>
    <property type="molecule type" value="Genomic_DNA"/>
</dbReference>